<keyword evidence="6" id="KW-0464">Manganese</keyword>
<evidence type="ECO:0000259" key="7">
    <source>
        <dbReference type="Pfam" id="PF00180"/>
    </source>
</evidence>
<comment type="caution">
    <text evidence="8">The sequence shown here is derived from an EMBL/GenBank/DDBJ whole genome shotgun (WGS) entry which is preliminary data.</text>
</comment>
<name>X0UUP4_9ZZZZ</name>
<accession>X0UUP4</accession>
<dbReference type="InterPro" id="IPR024084">
    <property type="entry name" value="IsoPropMal-DH-like_dom"/>
</dbReference>
<evidence type="ECO:0000256" key="1">
    <source>
        <dbReference type="ARBA" id="ARBA00001936"/>
    </source>
</evidence>
<gene>
    <name evidence="8" type="ORF">S01H1_29692</name>
</gene>
<evidence type="ECO:0000313" key="8">
    <source>
        <dbReference type="EMBL" id="GAF92185.1"/>
    </source>
</evidence>
<dbReference type="PANTHER" id="PTHR43275:SF1">
    <property type="entry name" value="D-MALATE DEHYDROGENASE [DECARBOXYLATING]"/>
    <property type="match status" value="1"/>
</dbReference>
<evidence type="ECO:0000256" key="4">
    <source>
        <dbReference type="ARBA" id="ARBA00023002"/>
    </source>
</evidence>
<keyword evidence="4" id="KW-0560">Oxidoreductase</keyword>
<evidence type="ECO:0000256" key="6">
    <source>
        <dbReference type="ARBA" id="ARBA00023211"/>
    </source>
</evidence>
<dbReference type="Pfam" id="PF00180">
    <property type="entry name" value="Iso_dh"/>
    <property type="match status" value="1"/>
</dbReference>
<keyword evidence="3" id="KW-0479">Metal-binding</keyword>
<dbReference type="InterPro" id="IPR050501">
    <property type="entry name" value="ICDH/IPMDH"/>
</dbReference>
<evidence type="ECO:0000256" key="3">
    <source>
        <dbReference type="ARBA" id="ARBA00022723"/>
    </source>
</evidence>
<feature type="non-terminal residue" evidence="8">
    <location>
        <position position="1"/>
    </location>
</feature>
<proteinExistence type="predicted"/>
<dbReference type="AlphaFoldDB" id="X0UUP4"/>
<evidence type="ECO:0000256" key="5">
    <source>
        <dbReference type="ARBA" id="ARBA00023027"/>
    </source>
</evidence>
<keyword evidence="5" id="KW-0520">NAD</keyword>
<dbReference type="GO" id="GO:0046872">
    <property type="term" value="F:metal ion binding"/>
    <property type="evidence" value="ECO:0007669"/>
    <property type="project" value="UniProtKB-KW"/>
</dbReference>
<dbReference type="Gene3D" id="3.40.718.10">
    <property type="entry name" value="Isopropylmalate Dehydrogenase"/>
    <property type="match status" value="1"/>
</dbReference>
<protein>
    <recommendedName>
        <fullName evidence="7">Isopropylmalate dehydrogenase-like domain-containing protein</fullName>
    </recommendedName>
</protein>
<dbReference type="PANTHER" id="PTHR43275">
    <property type="entry name" value="D-MALATE DEHYDROGENASE [DECARBOXYLATING]"/>
    <property type="match status" value="1"/>
</dbReference>
<comment type="cofactor">
    <cofactor evidence="1">
        <name>Mn(2+)</name>
        <dbReference type="ChEBI" id="CHEBI:29035"/>
    </cofactor>
</comment>
<dbReference type="SUPFAM" id="SSF53659">
    <property type="entry name" value="Isocitrate/Isopropylmalate dehydrogenase-like"/>
    <property type="match status" value="1"/>
</dbReference>
<organism evidence="8">
    <name type="scientific">marine sediment metagenome</name>
    <dbReference type="NCBI Taxonomy" id="412755"/>
    <lineage>
        <taxon>unclassified sequences</taxon>
        <taxon>metagenomes</taxon>
        <taxon>ecological metagenomes</taxon>
    </lineage>
</organism>
<dbReference type="EMBL" id="BARS01018236">
    <property type="protein sequence ID" value="GAF92185.1"/>
    <property type="molecule type" value="Genomic_DNA"/>
</dbReference>
<sequence length="77" mass="7872">HGSAPKYAGTGIANPIGTIWAGALMLEHLGETRAAKAITQAIADVVREGPRPRELGGQASTGEVGQAIANRVARLTV</sequence>
<dbReference type="GO" id="GO:0016491">
    <property type="term" value="F:oxidoreductase activity"/>
    <property type="evidence" value="ECO:0007669"/>
    <property type="project" value="UniProtKB-KW"/>
</dbReference>
<evidence type="ECO:0000256" key="2">
    <source>
        <dbReference type="ARBA" id="ARBA00001946"/>
    </source>
</evidence>
<comment type="cofactor">
    <cofactor evidence="2">
        <name>Mg(2+)</name>
        <dbReference type="ChEBI" id="CHEBI:18420"/>
    </cofactor>
</comment>
<feature type="domain" description="Isopropylmalate dehydrogenase-like" evidence="7">
    <location>
        <begin position="1"/>
        <end position="68"/>
    </location>
</feature>
<reference evidence="8" key="1">
    <citation type="journal article" date="2014" name="Front. Microbiol.">
        <title>High frequency of phylogenetically diverse reductive dehalogenase-homologous genes in deep subseafloor sedimentary metagenomes.</title>
        <authorList>
            <person name="Kawai M."/>
            <person name="Futagami T."/>
            <person name="Toyoda A."/>
            <person name="Takaki Y."/>
            <person name="Nishi S."/>
            <person name="Hori S."/>
            <person name="Arai W."/>
            <person name="Tsubouchi T."/>
            <person name="Morono Y."/>
            <person name="Uchiyama I."/>
            <person name="Ito T."/>
            <person name="Fujiyama A."/>
            <person name="Inagaki F."/>
            <person name="Takami H."/>
        </authorList>
    </citation>
    <scope>NUCLEOTIDE SEQUENCE</scope>
    <source>
        <strain evidence="8">Expedition CK06-06</strain>
    </source>
</reference>